<protein>
    <submittedName>
        <fullName evidence="1">Uncharacterized protein</fullName>
    </submittedName>
</protein>
<dbReference type="Proteomes" id="UP001055072">
    <property type="component" value="Unassembled WGS sequence"/>
</dbReference>
<sequence length="821" mass="93007">MDSSTVDSVLASLHQYSLSQVLLEVLVNSRYEHSLHRQMLIAQWPLLLNSLASHPPLQDATERFAFGLVTGKLKREVVRLAEKDSGWHVSAKNARADQLESFTIDDMGCRMKELAPNLAMLLDFLLDSDPSRALRQERFMEAKAHAEHGSSDIEWDDEDEYWWEADLDMSGLPGYEEDDLTGEGNDSAAGGVKSRSVRAEVDTRAERLRKRRAMAKKRRVALLDIRRAMVMSILMFSTNQKCNALATAMGMFFHSTNTPELVIEVFAHAGLSVSTTTIHNMITALSKSSNEELRKLATTKTLAFAYDNFNMDFKSWSSTIEKPGDTLKHATSALAFPLAHGVVAEDLKYSAALWNTSLLNPCISPEQQHGSATWKVLFSPPGPEHASRKARILAWHFRHALVTYLPQFERFRQFLGMPETVLQIPVTKTTHIPCCAMDIDQSTVDGQAEVLENLFMQANIGDASDTPGVEDLTDYVILVHGDLGTGERLFGSQMSRAIERKPFRGLWNSVFIPGLFHLQMAAADAMWRMFIKPQSQRMHPNGLYQQACKIRPHDSGRIGSKPGFRLMHDLILQCAMARMLDVWRVVVEKLPEGTLAVYAEAASWADIEKLSHDLVANYVDRQTAIDQELRNNTLILGRLLDYVELTHALKHGDIGRVEATFLRWTFVFKSVGKHKYATQLIKTMYDLRYVYPERLARAIRLNWLCNPTGRSDGFRAVDWLVELMNLYIKVVYGSSGYARTFQLILKQSPLIEMFRRLHRTMQDNFHLLHRSAHEFHQGRKSYALEDYVREDSEDSDPGLVHGGDHDGDVGIEVEVEDLDIE</sequence>
<dbReference type="EMBL" id="MU274930">
    <property type="protein sequence ID" value="KAI0085494.1"/>
    <property type="molecule type" value="Genomic_DNA"/>
</dbReference>
<accession>A0ACB8TUI9</accession>
<organism evidence="1 2">
    <name type="scientific">Irpex rosettiformis</name>
    <dbReference type="NCBI Taxonomy" id="378272"/>
    <lineage>
        <taxon>Eukaryota</taxon>
        <taxon>Fungi</taxon>
        <taxon>Dikarya</taxon>
        <taxon>Basidiomycota</taxon>
        <taxon>Agaricomycotina</taxon>
        <taxon>Agaricomycetes</taxon>
        <taxon>Polyporales</taxon>
        <taxon>Irpicaceae</taxon>
        <taxon>Irpex</taxon>
    </lineage>
</organism>
<name>A0ACB8TUI9_9APHY</name>
<gene>
    <name evidence="1" type="ORF">BDY19DRAFT_996633</name>
</gene>
<proteinExistence type="predicted"/>
<evidence type="ECO:0000313" key="1">
    <source>
        <dbReference type="EMBL" id="KAI0085494.1"/>
    </source>
</evidence>
<evidence type="ECO:0000313" key="2">
    <source>
        <dbReference type="Proteomes" id="UP001055072"/>
    </source>
</evidence>
<reference evidence="1" key="1">
    <citation type="journal article" date="2021" name="Environ. Microbiol.">
        <title>Gene family expansions and transcriptome signatures uncover fungal adaptations to wood decay.</title>
        <authorList>
            <person name="Hage H."/>
            <person name="Miyauchi S."/>
            <person name="Viragh M."/>
            <person name="Drula E."/>
            <person name="Min B."/>
            <person name="Chaduli D."/>
            <person name="Navarro D."/>
            <person name="Favel A."/>
            <person name="Norest M."/>
            <person name="Lesage-Meessen L."/>
            <person name="Balint B."/>
            <person name="Merenyi Z."/>
            <person name="de Eugenio L."/>
            <person name="Morin E."/>
            <person name="Martinez A.T."/>
            <person name="Baldrian P."/>
            <person name="Stursova M."/>
            <person name="Martinez M.J."/>
            <person name="Novotny C."/>
            <person name="Magnuson J.K."/>
            <person name="Spatafora J.W."/>
            <person name="Maurice S."/>
            <person name="Pangilinan J."/>
            <person name="Andreopoulos W."/>
            <person name="LaButti K."/>
            <person name="Hundley H."/>
            <person name="Na H."/>
            <person name="Kuo A."/>
            <person name="Barry K."/>
            <person name="Lipzen A."/>
            <person name="Henrissat B."/>
            <person name="Riley R."/>
            <person name="Ahrendt S."/>
            <person name="Nagy L.G."/>
            <person name="Grigoriev I.V."/>
            <person name="Martin F."/>
            <person name="Rosso M.N."/>
        </authorList>
    </citation>
    <scope>NUCLEOTIDE SEQUENCE</scope>
    <source>
        <strain evidence="1">CBS 384.51</strain>
    </source>
</reference>
<keyword evidence="2" id="KW-1185">Reference proteome</keyword>
<comment type="caution">
    <text evidence="1">The sequence shown here is derived from an EMBL/GenBank/DDBJ whole genome shotgun (WGS) entry which is preliminary data.</text>
</comment>